<dbReference type="AlphaFoldDB" id="A0A5N6EBF8"/>
<sequence length="187" mass="20786">MAASLAASKPVPIRVTTTVMRSRGSVGHRPVMWLLGSREAEITAPVTTMDRVTREAHPHGLRAAVEANMGMARRAATEPLELHPGSSINSKPLRPLRVDRLRMVMALMVDTLLFLAWAHRGLLPLAWELLLLHRACHLCTTALVAAHHHHPLLLVKDHHLLPRVSNLLLLPHPLKETWCCTLPIFSC</sequence>
<evidence type="ECO:0000313" key="1">
    <source>
        <dbReference type="EMBL" id="KAB8214134.1"/>
    </source>
</evidence>
<gene>
    <name evidence="1" type="ORF">BDV33DRAFT_41466</name>
</gene>
<evidence type="ECO:0000313" key="2">
    <source>
        <dbReference type="Proteomes" id="UP000326799"/>
    </source>
</evidence>
<accession>A0A5N6EBF8</accession>
<dbReference type="Proteomes" id="UP000326799">
    <property type="component" value="Unassembled WGS sequence"/>
</dbReference>
<proteinExistence type="predicted"/>
<keyword evidence="2" id="KW-1185">Reference proteome</keyword>
<protein>
    <submittedName>
        <fullName evidence="1">Uncharacterized protein</fullName>
    </submittedName>
</protein>
<reference evidence="1 2" key="1">
    <citation type="submission" date="2019-04" db="EMBL/GenBank/DDBJ databases">
        <title>Fungal friends and foes A comparative genomics study of 23 Aspergillus species from section Flavi.</title>
        <authorList>
            <consortium name="DOE Joint Genome Institute"/>
            <person name="Kjaerbolling I."/>
            <person name="Vesth T.C."/>
            <person name="Frisvad J.C."/>
            <person name="Nybo J.L."/>
            <person name="Theobald S."/>
            <person name="Kildgaard S."/>
            <person name="Petersen T.I."/>
            <person name="Kuo A."/>
            <person name="Sato A."/>
            <person name="Lyhne E.K."/>
            <person name="Kogle M.E."/>
            <person name="Wiebenga A."/>
            <person name="Kun R.S."/>
            <person name="Lubbers R.J."/>
            <person name="Makela M.R."/>
            <person name="Barry K."/>
            <person name="Chovatia M."/>
            <person name="Clum A."/>
            <person name="Daum C."/>
            <person name="Haridas S."/>
            <person name="He G."/>
            <person name="LaButti K."/>
            <person name="Lipzen A."/>
            <person name="Mondo S."/>
            <person name="Pangilinan J."/>
            <person name="Riley R."/>
            <person name="Salamov A."/>
            <person name="Simmons B.A."/>
            <person name="Magnuson J.K."/>
            <person name="Henrissat B."/>
            <person name="Mortensen U.H."/>
            <person name="Larsen T.O."/>
            <person name="De vries R.P."/>
            <person name="Grigoriev I.V."/>
            <person name="Machida M."/>
            <person name="Baker S.E."/>
            <person name="Andersen M.R."/>
        </authorList>
    </citation>
    <scope>NUCLEOTIDE SEQUENCE [LARGE SCALE GENOMIC DNA]</scope>
    <source>
        <strain evidence="1 2">CBS 126849</strain>
    </source>
</reference>
<dbReference type="EMBL" id="ML733552">
    <property type="protein sequence ID" value="KAB8214134.1"/>
    <property type="molecule type" value="Genomic_DNA"/>
</dbReference>
<organism evidence="1 2">
    <name type="scientific">Aspergillus novoparasiticus</name>
    <dbReference type="NCBI Taxonomy" id="986946"/>
    <lineage>
        <taxon>Eukaryota</taxon>
        <taxon>Fungi</taxon>
        <taxon>Dikarya</taxon>
        <taxon>Ascomycota</taxon>
        <taxon>Pezizomycotina</taxon>
        <taxon>Eurotiomycetes</taxon>
        <taxon>Eurotiomycetidae</taxon>
        <taxon>Eurotiales</taxon>
        <taxon>Aspergillaceae</taxon>
        <taxon>Aspergillus</taxon>
        <taxon>Aspergillus subgen. Circumdati</taxon>
    </lineage>
</organism>
<name>A0A5N6EBF8_9EURO</name>